<evidence type="ECO:0000313" key="3">
    <source>
        <dbReference type="Proteomes" id="UP000290545"/>
    </source>
</evidence>
<evidence type="ECO:0000313" key="2">
    <source>
        <dbReference type="EMBL" id="RXK81226.1"/>
    </source>
</evidence>
<sequence>MSWRKKIQTIAWCLLAVGIIVLLVAAAQKKDSLHCADIHIEIEGAEEHVFVDEKQVLQLLNKAGAVKGRAIASIPLRSLERTVRADTWIKEAELFFDNNQVLQVKITEREPLARVFTLQGQSFYIDSSGTRLPLSDRLTARVPVFTSFPGNKGRLSAPDSAVLKDIKLLATTIAAHPFWMELISQVDITPQRTYQLIPQLGNQVIELGPATDVETKLNKLYSFYKQVWAKNGFEKYEKVDVQYEGQIVAVRKGEGKPVIDSATAMQELTNSIIMAGGIPAADTMKKPAVVTTPPPAPKTAQQPKPGTAVNRQTPKPKPAAPPQKGGKPKKQPRAVMPARH</sequence>
<protein>
    <recommendedName>
        <fullName evidence="4">Cell division protein FtsQ</fullName>
    </recommendedName>
</protein>
<dbReference type="Proteomes" id="UP000290545">
    <property type="component" value="Unassembled WGS sequence"/>
</dbReference>
<name>A0A4Q1D0F7_9BACT</name>
<dbReference type="EMBL" id="SDHZ01000004">
    <property type="protein sequence ID" value="RXK81226.1"/>
    <property type="molecule type" value="Genomic_DNA"/>
</dbReference>
<reference evidence="2 3" key="1">
    <citation type="submission" date="2019-01" db="EMBL/GenBank/DDBJ databases">
        <title>Filimonas sp. strain TTM-71.</title>
        <authorList>
            <person name="Chen W.-M."/>
        </authorList>
    </citation>
    <scope>NUCLEOTIDE SEQUENCE [LARGE SCALE GENOMIC DNA]</scope>
    <source>
        <strain evidence="2 3">TTM-71</strain>
    </source>
</reference>
<feature type="compositionally biased region" description="Basic residues" evidence="1">
    <location>
        <begin position="326"/>
        <end position="340"/>
    </location>
</feature>
<accession>A0A4Q1D0F7</accession>
<comment type="caution">
    <text evidence="2">The sequence shown here is derived from an EMBL/GenBank/DDBJ whole genome shotgun (WGS) entry which is preliminary data.</text>
</comment>
<evidence type="ECO:0008006" key="4">
    <source>
        <dbReference type="Google" id="ProtNLM"/>
    </source>
</evidence>
<keyword evidence="3" id="KW-1185">Reference proteome</keyword>
<proteinExistence type="predicted"/>
<organism evidence="2 3">
    <name type="scientific">Filimonas effusa</name>
    <dbReference type="NCBI Taxonomy" id="2508721"/>
    <lineage>
        <taxon>Bacteria</taxon>
        <taxon>Pseudomonadati</taxon>
        <taxon>Bacteroidota</taxon>
        <taxon>Chitinophagia</taxon>
        <taxon>Chitinophagales</taxon>
        <taxon>Chitinophagaceae</taxon>
        <taxon>Filimonas</taxon>
    </lineage>
</organism>
<gene>
    <name evidence="2" type="ORF">ESB13_20010</name>
</gene>
<dbReference type="AlphaFoldDB" id="A0A4Q1D0F7"/>
<dbReference type="OrthoDB" id="1466667at2"/>
<dbReference type="RefSeq" id="WP_129005480.1">
    <property type="nucleotide sequence ID" value="NZ_SDHZ01000004.1"/>
</dbReference>
<evidence type="ECO:0000256" key="1">
    <source>
        <dbReference type="SAM" id="MobiDB-lite"/>
    </source>
</evidence>
<feature type="region of interest" description="Disordered" evidence="1">
    <location>
        <begin position="287"/>
        <end position="340"/>
    </location>
</feature>